<evidence type="ECO:0008006" key="4">
    <source>
        <dbReference type="Google" id="ProtNLM"/>
    </source>
</evidence>
<organism evidence="2 3">
    <name type="scientific">Saccharopolyspora cebuensis</name>
    <dbReference type="NCBI Taxonomy" id="418759"/>
    <lineage>
        <taxon>Bacteria</taxon>
        <taxon>Bacillati</taxon>
        <taxon>Actinomycetota</taxon>
        <taxon>Actinomycetes</taxon>
        <taxon>Pseudonocardiales</taxon>
        <taxon>Pseudonocardiaceae</taxon>
        <taxon>Saccharopolyspora</taxon>
    </lineage>
</organism>
<proteinExistence type="predicted"/>
<evidence type="ECO:0000256" key="1">
    <source>
        <dbReference type="SAM" id="Phobius"/>
    </source>
</evidence>
<keyword evidence="1" id="KW-0812">Transmembrane</keyword>
<keyword evidence="1" id="KW-1133">Transmembrane helix</keyword>
<gene>
    <name evidence="2" type="ORF">AB8O55_03470</name>
</gene>
<keyword evidence="3" id="KW-1185">Reference proteome</keyword>
<name>A0ABV4CBK7_9PSEU</name>
<protein>
    <recommendedName>
        <fullName evidence="4">MYXO-CTERM domain-containing protein</fullName>
    </recommendedName>
</protein>
<accession>A0ABV4CBK7</accession>
<sequence>MVTGRRRLLPGCLLVLLSAVIGLAGVGAVLAASFGGTSFGREEPYRWDDGALVLDFTRPTSCAVVPEAGQRREVRPVRQREQLEVDRWFAGPAEITCGTAVTAWQGSGASLRSFTSSPPFEYGLAALVVLPLAGAVFVLVRRR</sequence>
<evidence type="ECO:0000313" key="3">
    <source>
        <dbReference type="Proteomes" id="UP001564626"/>
    </source>
</evidence>
<reference evidence="2 3" key="1">
    <citation type="submission" date="2024-08" db="EMBL/GenBank/DDBJ databases">
        <title>Genome mining of Saccharopolyspora cebuensis PGLac3 from Nigerian medicinal plant.</title>
        <authorList>
            <person name="Ezeobiora C.E."/>
            <person name="Igbokwe N.H."/>
            <person name="Amin D.H."/>
            <person name="Mendie U.E."/>
        </authorList>
    </citation>
    <scope>NUCLEOTIDE SEQUENCE [LARGE SCALE GENOMIC DNA]</scope>
    <source>
        <strain evidence="2 3">PGLac3</strain>
    </source>
</reference>
<evidence type="ECO:0000313" key="2">
    <source>
        <dbReference type="EMBL" id="MEY8038443.1"/>
    </source>
</evidence>
<dbReference type="EMBL" id="JBGEHV010000004">
    <property type="protein sequence ID" value="MEY8038443.1"/>
    <property type="molecule type" value="Genomic_DNA"/>
</dbReference>
<comment type="caution">
    <text evidence="2">The sequence shown here is derived from an EMBL/GenBank/DDBJ whole genome shotgun (WGS) entry which is preliminary data.</text>
</comment>
<feature type="transmembrane region" description="Helical" evidence="1">
    <location>
        <begin position="122"/>
        <end position="140"/>
    </location>
</feature>
<dbReference type="Proteomes" id="UP001564626">
    <property type="component" value="Unassembled WGS sequence"/>
</dbReference>
<keyword evidence="1" id="KW-0472">Membrane</keyword>